<keyword evidence="3" id="KW-0804">Transcription</keyword>
<evidence type="ECO:0000313" key="7">
    <source>
        <dbReference type="EMBL" id="HGQ64955.1"/>
    </source>
</evidence>
<dbReference type="GO" id="GO:0043565">
    <property type="term" value="F:sequence-specific DNA binding"/>
    <property type="evidence" value="ECO:0007669"/>
    <property type="project" value="InterPro"/>
</dbReference>
<evidence type="ECO:0000256" key="3">
    <source>
        <dbReference type="ARBA" id="ARBA00023163"/>
    </source>
</evidence>
<protein>
    <submittedName>
        <fullName evidence="7">Lrp/AsnC family transcriptional regulator</fullName>
    </submittedName>
</protein>
<dbReference type="InterPro" id="IPR019888">
    <property type="entry name" value="Tscrpt_reg_AsnC-like"/>
</dbReference>
<name>A0A7C4JKU3_9CREN</name>
<accession>A0A7C4JKU3</accession>
<dbReference type="Gene3D" id="1.10.10.10">
    <property type="entry name" value="Winged helix-like DNA-binding domain superfamily/Winged helix DNA-binding domain"/>
    <property type="match status" value="1"/>
</dbReference>
<dbReference type="InterPro" id="IPR011008">
    <property type="entry name" value="Dimeric_a/b-barrel"/>
</dbReference>
<dbReference type="Gene3D" id="3.30.70.920">
    <property type="match status" value="1"/>
</dbReference>
<evidence type="ECO:0000256" key="1">
    <source>
        <dbReference type="ARBA" id="ARBA00023015"/>
    </source>
</evidence>
<dbReference type="GO" id="GO:0005829">
    <property type="term" value="C:cytosol"/>
    <property type="evidence" value="ECO:0007669"/>
    <property type="project" value="TreeGrafter"/>
</dbReference>
<proteinExistence type="predicted"/>
<dbReference type="Pfam" id="PF01037">
    <property type="entry name" value="AsnC_trans_reg"/>
    <property type="match status" value="1"/>
</dbReference>
<comment type="pathway">
    <text evidence="4">Amino-acid biosynthesis.</text>
</comment>
<dbReference type="AlphaFoldDB" id="A0A7C4JKU3"/>
<dbReference type="SMART" id="SM00344">
    <property type="entry name" value="HTH_ASNC"/>
    <property type="match status" value="1"/>
</dbReference>
<dbReference type="InterPro" id="IPR019887">
    <property type="entry name" value="Tscrpt_reg_AsnC/Lrp_C"/>
</dbReference>
<sequence>MDEKDIKILEKLAENARITYTDLAKIVELSDVAVIKRVKKLEEKIIKRYTIIIDPRELGYKVVSFTGIDVDPEKIFEVLETLKNKEYLKGLWLTTGDHQLLTLILAKNEEEAAKIHKEIAEINGVKRVCPAIILKTIKDIEKGYYIE</sequence>
<feature type="domain" description="HTH asnC-type" evidence="5">
    <location>
        <begin position="1"/>
        <end position="61"/>
    </location>
</feature>
<dbReference type="PRINTS" id="PR00033">
    <property type="entry name" value="HTHASNC"/>
</dbReference>
<reference evidence="7" key="1">
    <citation type="journal article" date="2020" name="mSystems">
        <title>Genome- and Community-Level Interaction Insights into Carbon Utilization and Element Cycling Functions of Hydrothermarchaeota in Hydrothermal Sediment.</title>
        <authorList>
            <person name="Zhou Z."/>
            <person name="Liu Y."/>
            <person name="Xu W."/>
            <person name="Pan J."/>
            <person name="Luo Z.H."/>
            <person name="Li M."/>
        </authorList>
    </citation>
    <scope>NUCLEOTIDE SEQUENCE [LARGE SCALE GENOMIC DNA]</scope>
    <source>
        <strain evidence="7">SpSt-637</strain>
        <strain evidence="6">SpSt-667</strain>
    </source>
</reference>
<dbReference type="PANTHER" id="PTHR30154:SF34">
    <property type="entry name" value="TRANSCRIPTIONAL REGULATOR AZLB"/>
    <property type="match status" value="1"/>
</dbReference>
<dbReference type="PANTHER" id="PTHR30154">
    <property type="entry name" value="LEUCINE-RESPONSIVE REGULATORY PROTEIN"/>
    <property type="match status" value="1"/>
</dbReference>
<dbReference type="EMBL" id="DTCK01000029">
    <property type="protein sequence ID" value="HGQ35910.1"/>
    <property type="molecule type" value="Genomic_DNA"/>
</dbReference>
<evidence type="ECO:0000313" key="6">
    <source>
        <dbReference type="EMBL" id="HGQ35910.1"/>
    </source>
</evidence>
<dbReference type="InterPro" id="IPR036388">
    <property type="entry name" value="WH-like_DNA-bd_sf"/>
</dbReference>
<dbReference type="SUPFAM" id="SSF54909">
    <property type="entry name" value="Dimeric alpha+beta barrel"/>
    <property type="match status" value="1"/>
</dbReference>
<evidence type="ECO:0000256" key="2">
    <source>
        <dbReference type="ARBA" id="ARBA00023125"/>
    </source>
</evidence>
<dbReference type="InterPro" id="IPR000485">
    <property type="entry name" value="AsnC-type_HTH_dom"/>
</dbReference>
<dbReference type="PROSITE" id="PS50956">
    <property type="entry name" value="HTH_ASNC_2"/>
    <property type="match status" value="1"/>
</dbReference>
<dbReference type="EMBL" id="DTBD01000063">
    <property type="protein sequence ID" value="HGQ64955.1"/>
    <property type="molecule type" value="Genomic_DNA"/>
</dbReference>
<keyword evidence="2" id="KW-0238">DNA-binding</keyword>
<evidence type="ECO:0000259" key="5">
    <source>
        <dbReference type="PROSITE" id="PS50956"/>
    </source>
</evidence>
<comment type="caution">
    <text evidence="7">The sequence shown here is derived from an EMBL/GenBank/DDBJ whole genome shotgun (WGS) entry which is preliminary data.</text>
</comment>
<dbReference type="InterPro" id="IPR036390">
    <property type="entry name" value="WH_DNA-bd_sf"/>
</dbReference>
<gene>
    <name evidence="7" type="ORF">ENU08_06905</name>
    <name evidence="6" type="ORF">ENU41_04455</name>
</gene>
<keyword evidence="1" id="KW-0805">Transcription regulation</keyword>
<evidence type="ECO:0000256" key="4">
    <source>
        <dbReference type="ARBA" id="ARBA00029440"/>
    </source>
</evidence>
<organism evidence="7">
    <name type="scientific">Ignisphaera aggregans</name>
    <dbReference type="NCBI Taxonomy" id="334771"/>
    <lineage>
        <taxon>Archaea</taxon>
        <taxon>Thermoproteota</taxon>
        <taxon>Thermoprotei</taxon>
        <taxon>Desulfurococcales</taxon>
        <taxon>Desulfurococcaceae</taxon>
        <taxon>Ignisphaera</taxon>
    </lineage>
</organism>
<dbReference type="Pfam" id="PF13404">
    <property type="entry name" value="HTH_AsnC-type"/>
    <property type="match status" value="1"/>
</dbReference>
<dbReference type="SUPFAM" id="SSF46785">
    <property type="entry name" value="Winged helix' DNA-binding domain"/>
    <property type="match status" value="1"/>
</dbReference>
<dbReference type="GO" id="GO:0043200">
    <property type="term" value="P:response to amino acid"/>
    <property type="evidence" value="ECO:0007669"/>
    <property type="project" value="TreeGrafter"/>
</dbReference>